<dbReference type="GO" id="GO:0008831">
    <property type="term" value="F:dTDP-4-dehydrorhamnose reductase activity"/>
    <property type="evidence" value="ECO:0007669"/>
    <property type="project" value="UniProtKB-EC"/>
</dbReference>
<evidence type="ECO:0000313" key="4">
    <source>
        <dbReference type="EMBL" id="HIY66503.1"/>
    </source>
</evidence>
<dbReference type="AlphaFoldDB" id="A0A9D1YVI6"/>
<sequence length="284" mass="30036">MRVLVTGAGGMLARDILEARSGHDLVAVTRAQLDVTDPEACVATVAGFDAVINCAAFTSVDEAETDERTAYAVNAAGAQNLAIAARAVGAVLVQVSTDYVFDGTASSPYREDAQPSPLGAYGRTKAAGESLALAAHDDTVIVRVAWLYGMHGSNFVSTVLRLANERDTVRVVADQRGQPTSTVEAAASILALLDAGIRRGAFHATCAGETTWHGLARETFRLTGLEAERVLPVTSAEFPRPAPRPAYSVLDHSAIRTVRAPALWEDALRRELARMGVLAEGNPR</sequence>
<comment type="caution">
    <text evidence="4">The sequence shown here is derived from an EMBL/GenBank/DDBJ whole genome shotgun (WGS) entry which is preliminary data.</text>
</comment>
<reference evidence="4" key="1">
    <citation type="journal article" date="2021" name="PeerJ">
        <title>Extensive microbial diversity within the chicken gut microbiome revealed by metagenomics and culture.</title>
        <authorList>
            <person name="Gilroy R."/>
            <person name="Ravi A."/>
            <person name="Getino M."/>
            <person name="Pursley I."/>
            <person name="Horton D.L."/>
            <person name="Alikhan N.F."/>
            <person name="Baker D."/>
            <person name="Gharbi K."/>
            <person name="Hall N."/>
            <person name="Watson M."/>
            <person name="Adriaenssens E.M."/>
            <person name="Foster-Nyarko E."/>
            <person name="Jarju S."/>
            <person name="Secka A."/>
            <person name="Antonio M."/>
            <person name="Oren A."/>
            <person name="Chaudhuri R.R."/>
            <person name="La Ragione R."/>
            <person name="Hildebrand F."/>
            <person name="Pallen M.J."/>
        </authorList>
    </citation>
    <scope>NUCLEOTIDE SEQUENCE</scope>
    <source>
        <strain evidence="4">ChiGjej1B1-98</strain>
    </source>
</reference>
<dbReference type="GO" id="GO:0005829">
    <property type="term" value="C:cytosol"/>
    <property type="evidence" value="ECO:0007669"/>
    <property type="project" value="TreeGrafter"/>
</dbReference>
<dbReference type="NCBIfam" id="TIGR01214">
    <property type="entry name" value="rmlD"/>
    <property type="match status" value="1"/>
</dbReference>
<dbReference type="InterPro" id="IPR029903">
    <property type="entry name" value="RmlD-like-bd"/>
</dbReference>
<feature type="domain" description="RmlD-like substrate binding" evidence="3">
    <location>
        <begin position="1"/>
        <end position="275"/>
    </location>
</feature>
<comment type="pathway">
    <text evidence="2">Carbohydrate biosynthesis; dTDP-L-rhamnose biosynthesis.</text>
</comment>
<dbReference type="GO" id="GO:0019305">
    <property type="term" value="P:dTDP-rhamnose biosynthetic process"/>
    <property type="evidence" value="ECO:0007669"/>
    <property type="project" value="TreeGrafter"/>
</dbReference>
<dbReference type="CDD" id="cd05254">
    <property type="entry name" value="dTDP_HR_like_SDR_e"/>
    <property type="match status" value="1"/>
</dbReference>
<organism evidence="4 5">
    <name type="scientific">Candidatus Agrococcus pullicola</name>
    <dbReference type="NCBI Taxonomy" id="2838429"/>
    <lineage>
        <taxon>Bacteria</taxon>
        <taxon>Bacillati</taxon>
        <taxon>Actinomycetota</taxon>
        <taxon>Actinomycetes</taxon>
        <taxon>Micrococcales</taxon>
        <taxon>Microbacteriaceae</taxon>
        <taxon>Agrococcus</taxon>
    </lineage>
</organism>
<accession>A0A9D1YVI6</accession>
<dbReference type="Proteomes" id="UP000824005">
    <property type="component" value="Unassembled WGS sequence"/>
</dbReference>
<dbReference type="Gene3D" id="3.40.50.720">
    <property type="entry name" value="NAD(P)-binding Rossmann-like Domain"/>
    <property type="match status" value="1"/>
</dbReference>
<protein>
    <recommendedName>
        <fullName evidence="2">dTDP-4-dehydrorhamnose reductase</fullName>
        <ecNumber evidence="2">1.1.1.133</ecNumber>
    </recommendedName>
</protein>
<comment type="similarity">
    <text evidence="1 2">Belongs to the dTDP-4-dehydrorhamnose reductase family.</text>
</comment>
<dbReference type="Gene3D" id="3.90.25.10">
    <property type="entry name" value="UDP-galactose 4-epimerase, domain 1"/>
    <property type="match status" value="1"/>
</dbReference>
<dbReference type="SUPFAM" id="SSF51735">
    <property type="entry name" value="NAD(P)-binding Rossmann-fold domains"/>
    <property type="match status" value="1"/>
</dbReference>
<evidence type="ECO:0000256" key="1">
    <source>
        <dbReference type="ARBA" id="ARBA00010944"/>
    </source>
</evidence>
<reference evidence="4" key="2">
    <citation type="submission" date="2021-04" db="EMBL/GenBank/DDBJ databases">
        <authorList>
            <person name="Gilroy R."/>
        </authorList>
    </citation>
    <scope>NUCLEOTIDE SEQUENCE</scope>
    <source>
        <strain evidence="4">ChiGjej1B1-98</strain>
    </source>
</reference>
<dbReference type="EMBL" id="DXDC01000291">
    <property type="protein sequence ID" value="HIY66503.1"/>
    <property type="molecule type" value="Genomic_DNA"/>
</dbReference>
<evidence type="ECO:0000256" key="2">
    <source>
        <dbReference type="RuleBase" id="RU364082"/>
    </source>
</evidence>
<gene>
    <name evidence="4" type="primary">rfbD</name>
    <name evidence="4" type="ORF">H9830_09530</name>
</gene>
<evidence type="ECO:0000313" key="5">
    <source>
        <dbReference type="Proteomes" id="UP000824005"/>
    </source>
</evidence>
<evidence type="ECO:0000259" key="3">
    <source>
        <dbReference type="Pfam" id="PF04321"/>
    </source>
</evidence>
<keyword evidence="2" id="KW-0521">NADP</keyword>
<proteinExistence type="inferred from homology"/>
<name>A0A9D1YVI6_9MICO</name>
<dbReference type="EC" id="1.1.1.133" evidence="2"/>
<dbReference type="Pfam" id="PF04321">
    <property type="entry name" value="RmlD_sub_bind"/>
    <property type="match status" value="1"/>
</dbReference>
<dbReference type="InterPro" id="IPR036291">
    <property type="entry name" value="NAD(P)-bd_dom_sf"/>
</dbReference>
<dbReference type="PANTHER" id="PTHR10491:SF4">
    <property type="entry name" value="METHIONINE ADENOSYLTRANSFERASE 2 SUBUNIT BETA"/>
    <property type="match status" value="1"/>
</dbReference>
<dbReference type="PANTHER" id="PTHR10491">
    <property type="entry name" value="DTDP-4-DEHYDRORHAMNOSE REDUCTASE"/>
    <property type="match status" value="1"/>
</dbReference>
<comment type="function">
    <text evidence="2">Catalyzes the reduction of dTDP-6-deoxy-L-lyxo-4-hexulose to yield dTDP-L-rhamnose.</text>
</comment>
<keyword evidence="2 4" id="KW-0560">Oxidoreductase</keyword>
<dbReference type="InterPro" id="IPR005913">
    <property type="entry name" value="dTDP_dehydrorham_reduct"/>
</dbReference>